<organism evidence="1 2">
    <name type="scientific">Methanococcus maripaludis</name>
    <name type="common">Methanococcus deltae</name>
    <dbReference type="NCBI Taxonomy" id="39152"/>
    <lineage>
        <taxon>Archaea</taxon>
        <taxon>Methanobacteriati</taxon>
        <taxon>Methanobacteriota</taxon>
        <taxon>Methanomada group</taxon>
        <taxon>Methanococci</taxon>
        <taxon>Methanococcales</taxon>
        <taxon>Methanococcaceae</taxon>
        <taxon>Methanococcus</taxon>
    </lineage>
</organism>
<sequence>MVQTVDVGTVTDTSLNVTDYITLPVDSLTLAITRQSATVHIKITNTDLNVINVDADMLISDFVIALDSKFNHRIDIIGSTDVKLVYSELVIR</sequence>
<dbReference type="EMBL" id="JACDUH010000003">
    <property type="protein sequence ID" value="MBA2851724.1"/>
    <property type="molecule type" value="Genomic_DNA"/>
</dbReference>
<dbReference type="AlphaFoldDB" id="A0A7J9NWT4"/>
<proteinExistence type="predicted"/>
<accession>A0A7J9NWT4</accession>
<protein>
    <submittedName>
        <fullName evidence="1">Uncharacterized protein</fullName>
    </submittedName>
</protein>
<dbReference type="RefSeq" id="WP_181501547.1">
    <property type="nucleotide sequence ID" value="NZ_JACDUH010000003.1"/>
</dbReference>
<evidence type="ECO:0000313" key="1">
    <source>
        <dbReference type="EMBL" id="MBA2851724.1"/>
    </source>
</evidence>
<dbReference type="Proteomes" id="UP000564425">
    <property type="component" value="Unassembled WGS sequence"/>
</dbReference>
<reference evidence="1 2" key="1">
    <citation type="submission" date="2020-07" db="EMBL/GenBank/DDBJ databases">
        <title>Genomic Encyclopedia of Type Strains, Phase IV (KMG-V): Genome sequencing to study the core and pangenomes of soil and plant-associated prokaryotes.</title>
        <authorList>
            <person name="Whitman W."/>
        </authorList>
    </citation>
    <scope>NUCLEOTIDE SEQUENCE [LARGE SCALE GENOMIC DNA]</scope>
    <source>
        <strain evidence="1 2">A1</strain>
    </source>
</reference>
<gene>
    <name evidence="1" type="ORF">HNP86_001883</name>
</gene>
<name>A0A7J9NWT4_METMI</name>
<evidence type="ECO:0000313" key="2">
    <source>
        <dbReference type="Proteomes" id="UP000564425"/>
    </source>
</evidence>
<comment type="caution">
    <text evidence="1">The sequence shown here is derived from an EMBL/GenBank/DDBJ whole genome shotgun (WGS) entry which is preliminary data.</text>
</comment>